<evidence type="ECO:0000256" key="7">
    <source>
        <dbReference type="ARBA" id="ARBA00023242"/>
    </source>
</evidence>
<dbReference type="SUPFAM" id="SSF90209">
    <property type="entry name" value="Ran binding protein zinc finger-like"/>
    <property type="match status" value="1"/>
</dbReference>
<evidence type="ECO:0000256" key="6">
    <source>
        <dbReference type="ARBA" id="ARBA00022884"/>
    </source>
</evidence>
<dbReference type="Proteomes" id="UP000299102">
    <property type="component" value="Unassembled WGS sequence"/>
</dbReference>
<dbReference type="SMART" id="SM00547">
    <property type="entry name" value="ZnF_RBZ"/>
    <property type="match status" value="1"/>
</dbReference>
<keyword evidence="7" id="KW-0539">Nucleus</keyword>
<feature type="compositionally biased region" description="Low complexity" evidence="9">
    <location>
        <begin position="202"/>
        <end position="235"/>
    </location>
</feature>
<comment type="subcellular location">
    <subcellularLocation>
        <location evidence="1">Nucleus</location>
    </subcellularLocation>
</comment>
<reference evidence="11 12" key="1">
    <citation type="journal article" date="2019" name="Commun. Biol.">
        <title>The bagworm genome reveals a unique fibroin gene that provides high tensile strength.</title>
        <authorList>
            <person name="Kono N."/>
            <person name="Nakamura H."/>
            <person name="Ohtoshi R."/>
            <person name="Tomita M."/>
            <person name="Numata K."/>
            <person name="Arakawa K."/>
        </authorList>
    </citation>
    <scope>NUCLEOTIDE SEQUENCE [LARGE SCALE GENOMIC DNA]</scope>
</reference>
<evidence type="ECO:0000259" key="10">
    <source>
        <dbReference type="PROSITE" id="PS50199"/>
    </source>
</evidence>
<name>A0A4C1T3W4_EUMVA</name>
<dbReference type="GO" id="GO:0008270">
    <property type="term" value="F:zinc ion binding"/>
    <property type="evidence" value="ECO:0007669"/>
    <property type="project" value="UniProtKB-KW"/>
</dbReference>
<dbReference type="PANTHER" id="PTHR12999">
    <property type="entry name" value="ZINC FINGER RAN-BINDING DOMAIN-CONTAINING PROTEIN 2 ZRANB2-RELATED"/>
    <property type="match status" value="1"/>
</dbReference>
<keyword evidence="12" id="KW-1185">Reference proteome</keyword>
<dbReference type="STRING" id="151549.A0A4C1T3W4"/>
<dbReference type="PROSITE" id="PS01358">
    <property type="entry name" value="ZF_RANBP2_1"/>
    <property type="match status" value="1"/>
</dbReference>
<organism evidence="11 12">
    <name type="scientific">Eumeta variegata</name>
    <name type="common">Bagworm moth</name>
    <name type="synonym">Eumeta japonica</name>
    <dbReference type="NCBI Taxonomy" id="151549"/>
    <lineage>
        <taxon>Eukaryota</taxon>
        <taxon>Metazoa</taxon>
        <taxon>Ecdysozoa</taxon>
        <taxon>Arthropoda</taxon>
        <taxon>Hexapoda</taxon>
        <taxon>Insecta</taxon>
        <taxon>Pterygota</taxon>
        <taxon>Neoptera</taxon>
        <taxon>Endopterygota</taxon>
        <taxon>Lepidoptera</taxon>
        <taxon>Glossata</taxon>
        <taxon>Ditrysia</taxon>
        <taxon>Tineoidea</taxon>
        <taxon>Psychidae</taxon>
        <taxon>Oiketicinae</taxon>
        <taxon>Eumeta</taxon>
    </lineage>
</organism>
<dbReference type="PANTHER" id="PTHR12999:SF17">
    <property type="entry name" value="ZINC FINGER RAN-BINDING DOMAIN-CONTAINING PROTEIN 2"/>
    <property type="match status" value="1"/>
</dbReference>
<feature type="region of interest" description="Disordered" evidence="9">
    <location>
        <begin position="112"/>
        <end position="236"/>
    </location>
</feature>
<dbReference type="EMBL" id="BGZK01008628">
    <property type="protein sequence ID" value="GBP09199.1"/>
    <property type="molecule type" value="Genomic_DNA"/>
</dbReference>
<accession>A0A4C1T3W4</accession>
<gene>
    <name evidence="11" type="primary">ZRANB2</name>
    <name evidence="11" type="ORF">EVAR_72863_1</name>
</gene>
<evidence type="ECO:0000256" key="1">
    <source>
        <dbReference type="ARBA" id="ARBA00004123"/>
    </source>
</evidence>
<protein>
    <submittedName>
        <fullName evidence="11">Zinc finger Ran-binding domain-containing protein 2</fullName>
    </submittedName>
</protein>
<dbReference type="Gene3D" id="4.10.1060.10">
    <property type="entry name" value="Zinc finger, RanBP2-type"/>
    <property type="match status" value="1"/>
</dbReference>
<dbReference type="InterPro" id="IPR001876">
    <property type="entry name" value="Znf_RanBP2"/>
</dbReference>
<feature type="domain" description="RanBP2-type" evidence="10">
    <location>
        <begin position="39"/>
        <end position="68"/>
    </location>
</feature>
<keyword evidence="3" id="KW-0677">Repeat</keyword>
<proteinExistence type="predicted"/>
<dbReference type="GO" id="GO:0001530">
    <property type="term" value="F:lipopolysaccharide binding"/>
    <property type="evidence" value="ECO:0007669"/>
    <property type="project" value="TreeGrafter"/>
</dbReference>
<evidence type="ECO:0000256" key="2">
    <source>
        <dbReference type="ARBA" id="ARBA00022723"/>
    </source>
</evidence>
<dbReference type="GO" id="GO:0005634">
    <property type="term" value="C:nucleus"/>
    <property type="evidence" value="ECO:0007669"/>
    <property type="project" value="UniProtKB-SubCell"/>
</dbReference>
<dbReference type="OrthoDB" id="1878647at2759"/>
<dbReference type="AlphaFoldDB" id="A0A4C1T3W4"/>
<evidence type="ECO:0000313" key="11">
    <source>
        <dbReference type="EMBL" id="GBP09199.1"/>
    </source>
</evidence>
<feature type="compositionally biased region" description="Acidic residues" evidence="9">
    <location>
        <begin position="129"/>
        <end position="143"/>
    </location>
</feature>
<evidence type="ECO:0000313" key="12">
    <source>
        <dbReference type="Proteomes" id="UP000299102"/>
    </source>
</evidence>
<feature type="compositionally biased region" description="Basic and acidic residues" evidence="9">
    <location>
        <begin position="115"/>
        <end position="128"/>
    </location>
</feature>
<dbReference type="FunFam" id="4.10.1060.10:FF:000004">
    <property type="entry name" value="Zinc finger Ran-binding domain-containing protein 2"/>
    <property type="match status" value="1"/>
</dbReference>
<keyword evidence="4 8" id="KW-0863">Zinc-finger</keyword>
<dbReference type="GO" id="GO:0003723">
    <property type="term" value="F:RNA binding"/>
    <property type="evidence" value="ECO:0007669"/>
    <property type="project" value="UniProtKB-KW"/>
</dbReference>
<dbReference type="PROSITE" id="PS50199">
    <property type="entry name" value="ZF_RANBP2_2"/>
    <property type="match status" value="1"/>
</dbReference>
<keyword evidence="6" id="KW-0694">RNA-binding</keyword>
<sequence length="275" mass="30661">MQRDRSLSAAAALAAVVQAKKLGTEIGKAARKNRVAYSSAEDWQCNKCANVNWPRRMTCNMCNAPKFCDVEERTGFGGGYNDRGVVEYKEREESDSEYDEFGRLKKRVKNSFNSESRRIKTDSKQERSSEEEEDDDDEDGDDGDLAKYNLFSDDEDVIPSSNTKSSKKCPDLKDENNSVNMMNTTSRRSRSRTRSDYKRRQSNSSSRSSSSTSTSSSSSSSTSSSSTSSSTENSSKLQAIFCPELRNDLILSSEVAAVQSLLQNDINHLSRTVNK</sequence>
<dbReference type="InterPro" id="IPR036443">
    <property type="entry name" value="Znf_RanBP2_sf"/>
</dbReference>
<evidence type="ECO:0000256" key="3">
    <source>
        <dbReference type="ARBA" id="ARBA00022737"/>
    </source>
</evidence>
<dbReference type="Pfam" id="PF00641">
    <property type="entry name" value="Zn_ribbon_RanBP"/>
    <property type="match status" value="1"/>
</dbReference>
<evidence type="ECO:0000256" key="5">
    <source>
        <dbReference type="ARBA" id="ARBA00022833"/>
    </source>
</evidence>
<keyword evidence="5" id="KW-0862">Zinc</keyword>
<evidence type="ECO:0000256" key="8">
    <source>
        <dbReference type="PROSITE-ProRule" id="PRU00322"/>
    </source>
</evidence>
<evidence type="ECO:0000256" key="4">
    <source>
        <dbReference type="ARBA" id="ARBA00022771"/>
    </source>
</evidence>
<keyword evidence="2" id="KW-0479">Metal-binding</keyword>
<comment type="caution">
    <text evidence="11">The sequence shown here is derived from an EMBL/GenBank/DDBJ whole genome shotgun (WGS) entry which is preliminary data.</text>
</comment>
<evidence type="ECO:0000256" key="9">
    <source>
        <dbReference type="SAM" id="MobiDB-lite"/>
    </source>
</evidence>